<feature type="domain" description="Helix-hairpin-helix DNA-binding motif class 1" evidence="22">
    <location>
        <begin position="91"/>
        <end position="110"/>
    </location>
</feature>
<dbReference type="Gene3D" id="1.10.150.20">
    <property type="entry name" value="5' to 3' exonuclease, C-terminal subdomain"/>
    <property type="match status" value="1"/>
</dbReference>
<dbReference type="GO" id="GO:0140078">
    <property type="term" value="F:class I DNA-(apurinic or apyrimidinic site) endonuclease activity"/>
    <property type="evidence" value="ECO:0007669"/>
    <property type="project" value="UniProtKB-EC"/>
</dbReference>
<dbReference type="Gene3D" id="1.10.150.110">
    <property type="entry name" value="DNA polymerase beta, N-terminal domain-like"/>
    <property type="match status" value="1"/>
</dbReference>
<organism evidence="24 25">
    <name type="scientific">Candidatus Portnoybacteria bacterium CG10_big_fil_rev_8_21_14_0_10_36_7</name>
    <dbReference type="NCBI Taxonomy" id="1974812"/>
    <lineage>
        <taxon>Bacteria</taxon>
        <taxon>Candidatus Portnoyibacteriota</taxon>
    </lineage>
</organism>
<dbReference type="InterPro" id="IPR002008">
    <property type="entry name" value="DNA_pol_X_beta-like"/>
</dbReference>
<keyword evidence="7" id="KW-0237">DNA synthesis</keyword>
<keyword evidence="13" id="KW-0239">DNA-directed DNA polymerase</keyword>
<keyword evidence="14" id="KW-0915">Sodium</keyword>
<evidence type="ECO:0000256" key="11">
    <source>
        <dbReference type="ARBA" id="ARBA00022763"/>
    </source>
</evidence>
<keyword evidence="15" id="KW-0234">DNA repair</keyword>
<evidence type="ECO:0000256" key="8">
    <source>
        <dbReference type="ARBA" id="ARBA00022679"/>
    </source>
</evidence>
<evidence type="ECO:0000256" key="19">
    <source>
        <dbReference type="ARBA" id="ARBA00044678"/>
    </source>
</evidence>
<dbReference type="PANTHER" id="PTHR11276:SF28">
    <property type="entry name" value="DNA POLYMERASE LAMBDA"/>
    <property type="match status" value="1"/>
</dbReference>
<evidence type="ECO:0000259" key="22">
    <source>
        <dbReference type="SMART" id="SM00278"/>
    </source>
</evidence>
<dbReference type="Pfam" id="PF14716">
    <property type="entry name" value="HHH_8"/>
    <property type="match status" value="1"/>
</dbReference>
<evidence type="ECO:0000256" key="10">
    <source>
        <dbReference type="ARBA" id="ARBA00022705"/>
    </source>
</evidence>
<dbReference type="InterPro" id="IPR022312">
    <property type="entry name" value="DNA_pol_X"/>
</dbReference>
<feature type="domain" description="Helix-hairpin-helix DNA-binding motif class 1" evidence="22">
    <location>
        <begin position="51"/>
        <end position="70"/>
    </location>
</feature>
<dbReference type="EMBL" id="PFDW01000074">
    <property type="protein sequence ID" value="PJE57870.1"/>
    <property type="molecule type" value="Genomic_DNA"/>
</dbReference>
<dbReference type="PANTHER" id="PTHR11276">
    <property type="entry name" value="DNA POLYMERASE TYPE-X FAMILY MEMBER"/>
    <property type="match status" value="1"/>
</dbReference>
<dbReference type="Gene3D" id="3.30.460.10">
    <property type="entry name" value="Beta Polymerase, domain 2"/>
    <property type="match status" value="1"/>
</dbReference>
<evidence type="ECO:0000256" key="21">
    <source>
        <dbReference type="ARBA" id="ARBA00049244"/>
    </source>
</evidence>
<evidence type="ECO:0000256" key="15">
    <source>
        <dbReference type="ARBA" id="ARBA00023204"/>
    </source>
</evidence>
<feature type="domain" description="Helix-hairpin-helix DNA-binding motif class 1" evidence="22">
    <location>
        <begin position="126"/>
        <end position="145"/>
    </location>
</feature>
<dbReference type="GO" id="GO:0003677">
    <property type="term" value="F:DNA binding"/>
    <property type="evidence" value="ECO:0007669"/>
    <property type="project" value="InterPro"/>
</dbReference>
<dbReference type="CDD" id="cd00141">
    <property type="entry name" value="NT_POLXc"/>
    <property type="match status" value="1"/>
</dbReference>
<feature type="domain" description="DNA-directed DNA polymerase X" evidence="23">
    <location>
        <begin position="1"/>
        <end position="287"/>
    </location>
</feature>
<dbReference type="InterPro" id="IPR027421">
    <property type="entry name" value="DNA_pol_lamdba_lyase_dom_sf"/>
</dbReference>
<comment type="catalytic activity">
    <reaction evidence="18">
        <text>2'-deoxyribonucleotide-(2'-deoxyribose 5'-phosphate)-2'-deoxyribonucleotide-DNA = a 3'-end 2'-deoxyribonucleotide-(2,3-dehydro-2,3-deoxyribose 5'-phosphate)-DNA + a 5'-end 5'-phospho-2'-deoxyribonucleoside-DNA + H(+)</text>
        <dbReference type="Rhea" id="RHEA:66592"/>
        <dbReference type="Rhea" id="RHEA-COMP:13180"/>
        <dbReference type="Rhea" id="RHEA-COMP:16897"/>
        <dbReference type="Rhea" id="RHEA-COMP:17067"/>
        <dbReference type="ChEBI" id="CHEBI:15378"/>
        <dbReference type="ChEBI" id="CHEBI:136412"/>
        <dbReference type="ChEBI" id="CHEBI:157695"/>
        <dbReference type="ChEBI" id="CHEBI:167181"/>
        <dbReference type="EC" id="4.2.99.18"/>
    </reaction>
</comment>
<evidence type="ECO:0000313" key="25">
    <source>
        <dbReference type="Proteomes" id="UP000231450"/>
    </source>
</evidence>
<evidence type="ECO:0000256" key="7">
    <source>
        <dbReference type="ARBA" id="ARBA00022634"/>
    </source>
</evidence>
<comment type="function">
    <text evidence="20">Repair polymerase that plays a key role in base-excision repair. During this process, the damaged base is excised by specific DNA glycosylases, the DNA backbone is nicked at the abasic site by an apurinic/apyrimidic (AP) endonuclease, and POLB removes 5'-deoxyribose-phosphate from the preincised AP site acting as a 5'-deoxyribose-phosphate lyase (5'-dRP lyase); through its DNA polymerase activity, it adds one nucleotide to the 3' end of the arising single-nucleotide gap. Conducts 'gap-filling' DNA synthesis in a stepwise distributive fashion rather than in a processive fashion as for other DNA polymerases. It is also able to cleave sugar-phosphate bonds 3' to an intact AP site, acting as an AP lyase.</text>
</comment>
<evidence type="ECO:0000256" key="3">
    <source>
        <dbReference type="ARBA" id="ARBA00012417"/>
    </source>
</evidence>
<keyword evidence="10" id="KW-0235">DNA replication</keyword>
<dbReference type="SUPFAM" id="SSF47802">
    <property type="entry name" value="DNA polymerase beta, N-terminal domain-like"/>
    <property type="match status" value="1"/>
</dbReference>
<dbReference type="InterPro" id="IPR003583">
    <property type="entry name" value="Hlx-hairpin-Hlx_DNA-bd_motif"/>
</dbReference>
<evidence type="ECO:0000256" key="12">
    <source>
        <dbReference type="ARBA" id="ARBA00022843"/>
    </source>
</evidence>
<protein>
    <recommendedName>
        <fullName evidence="5">DNA polymerase beta</fullName>
        <ecNumber evidence="3">2.7.7.7</ecNumber>
        <ecNumber evidence="4">4.2.99.18</ecNumber>
    </recommendedName>
    <alternativeName>
        <fullName evidence="16">5'-deoxyribose-phosphate lyase</fullName>
    </alternativeName>
    <alternativeName>
        <fullName evidence="17">AP lyase</fullName>
    </alternativeName>
</protein>
<comment type="subcellular location">
    <subcellularLocation>
        <location evidence="2">Cytoplasm</location>
    </subcellularLocation>
</comment>
<dbReference type="InterPro" id="IPR002054">
    <property type="entry name" value="DNA-dir_DNA_pol_X"/>
</dbReference>
<evidence type="ECO:0000256" key="17">
    <source>
        <dbReference type="ARBA" id="ARBA00035726"/>
    </source>
</evidence>
<evidence type="ECO:0000313" key="24">
    <source>
        <dbReference type="EMBL" id="PJE57870.1"/>
    </source>
</evidence>
<dbReference type="InterPro" id="IPR010996">
    <property type="entry name" value="HHH_MUS81"/>
</dbReference>
<dbReference type="PRINTS" id="PR00870">
    <property type="entry name" value="DNAPOLXBETA"/>
</dbReference>
<dbReference type="GO" id="GO:0006281">
    <property type="term" value="P:DNA repair"/>
    <property type="evidence" value="ECO:0007669"/>
    <property type="project" value="UniProtKB-KW"/>
</dbReference>
<comment type="caution">
    <text evidence="24">The sequence shown here is derived from an EMBL/GenBank/DDBJ whole genome shotgun (WGS) entry which is preliminary data.</text>
</comment>
<dbReference type="EC" id="2.7.7.7" evidence="3"/>
<evidence type="ECO:0000256" key="1">
    <source>
        <dbReference type="ARBA" id="ARBA00001946"/>
    </source>
</evidence>
<proteinExistence type="predicted"/>
<dbReference type="SMART" id="SM00483">
    <property type="entry name" value="POLXc"/>
    <property type="match status" value="1"/>
</dbReference>
<sequence length="288" mass="32613">MANLELAKILYRMAEYMNNIKFKPRAYEKVAQVIEAIPDDIASIYQKKGRKAILDIEGVGEGIADKIEEFITTGKIIEYEKLKKECPVDLDSLTSVEGLGPKKIKILYEELGIKNLVDLEKLVRSREISKLEHFGVKSEENILRGIEFQKKGHGRILLLDAMLLSNLFESRLSNIDGVSRAMTVGYIRRRKDTVGDIDILVIAKNAKVVMTYFTTMSEVHEILAIGETKASVKLKNGIDADIRIIKSKSFGSALQYFTGSKDHNVELRKIAQDKGFKLNEYGLWQEKK</sequence>
<dbReference type="SUPFAM" id="SSF81301">
    <property type="entry name" value="Nucleotidyltransferase"/>
    <property type="match status" value="1"/>
</dbReference>
<dbReference type="InterPro" id="IPR043519">
    <property type="entry name" value="NT_sf"/>
</dbReference>
<evidence type="ECO:0000256" key="5">
    <source>
        <dbReference type="ARBA" id="ARBA00020020"/>
    </source>
</evidence>
<evidence type="ECO:0000256" key="2">
    <source>
        <dbReference type="ARBA" id="ARBA00004496"/>
    </source>
</evidence>
<reference evidence="25" key="1">
    <citation type="submission" date="2017-09" db="EMBL/GenBank/DDBJ databases">
        <title>Depth-based differentiation of microbial function through sediment-hosted aquifers and enrichment of novel symbionts in the deep terrestrial subsurface.</title>
        <authorList>
            <person name="Probst A.J."/>
            <person name="Ladd B."/>
            <person name="Jarett J.K."/>
            <person name="Geller-Mcgrath D.E."/>
            <person name="Sieber C.M.K."/>
            <person name="Emerson J.B."/>
            <person name="Anantharaman K."/>
            <person name="Thomas B.C."/>
            <person name="Malmstrom R."/>
            <person name="Stieglmeier M."/>
            <person name="Klingl A."/>
            <person name="Woyke T."/>
            <person name="Ryan C.M."/>
            <person name="Banfield J.F."/>
        </authorList>
    </citation>
    <scope>NUCLEOTIDE SEQUENCE [LARGE SCALE GENOMIC DNA]</scope>
</reference>
<keyword evidence="8" id="KW-0808">Transferase</keyword>
<dbReference type="GO" id="GO:0005737">
    <property type="term" value="C:cytoplasm"/>
    <property type="evidence" value="ECO:0007669"/>
    <property type="project" value="UniProtKB-SubCell"/>
</dbReference>
<dbReference type="EC" id="4.2.99.18" evidence="4"/>
<evidence type="ECO:0000256" key="9">
    <source>
        <dbReference type="ARBA" id="ARBA00022695"/>
    </source>
</evidence>
<evidence type="ECO:0000259" key="23">
    <source>
        <dbReference type="SMART" id="SM00483"/>
    </source>
</evidence>
<keyword evidence="11" id="KW-0227">DNA damage</keyword>
<evidence type="ECO:0000256" key="14">
    <source>
        <dbReference type="ARBA" id="ARBA00023053"/>
    </source>
</evidence>
<dbReference type="Pfam" id="PF14791">
    <property type="entry name" value="DNA_pol_B_thumb"/>
    <property type="match status" value="1"/>
</dbReference>
<dbReference type="InterPro" id="IPR037160">
    <property type="entry name" value="DNA_Pol_thumb_sf"/>
</dbReference>
<accession>A0A2M8KD74</accession>
<comment type="cofactor">
    <cofactor evidence="1">
        <name>Mg(2+)</name>
        <dbReference type="ChEBI" id="CHEBI:18420"/>
    </cofactor>
</comment>
<evidence type="ECO:0000256" key="18">
    <source>
        <dbReference type="ARBA" id="ARBA00044632"/>
    </source>
</evidence>
<keyword evidence="6" id="KW-0488">Methylation</keyword>
<dbReference type="AlphaFoldDB" id="A0A2M8KD74"/>
<evidence type="ECO:0000256" key="6">
    <source>
        <dbReference type="ARBA" id="ARBA00022481"/>
    </source>
</evidence>
<keyword evidence="9" id="KW-0548">Nucleotidyltransferase</keyword>
<comment type="catalytic activity">
    <reaction evidence="19">
        <text>a 5'-end 2'-deoxyribose-2'-deoxyribonucleotide-DNA = (2E,4S)-4-hydroxypenten-2-al-5-phosphate + a 5'-end 5'-phospho-2'-deoxyribonucleoside-DNA + H(+)</text>
        <dbReference type="Rhea" id="RHEA:76255"/>
        <dbReference type="Rhea" id="RHEA-COMP:13180"/>
        <dbReference type="Rhea" id="RHEA-COMP:18657"/>
        <dbReference type="ChEBI" id="CHEBI:15378"/>
        <dbReference type="ChEBI" id="CHEBI:136412"/>
        <dbReference type="ChEBI" id="CHEBI:195194"/>
        <dbReference type="ChEBI" id="CHEBI:195195"/>
    </reaction>
</comment>
<evidence type="ECO:0000256" key="4">
    <source>
        <dbReference type="ARBA" id="ARBA00012720"/>
    </source>
</evidence>
<dbReference type="InterPro" id="IPR029398">
    <property type="entry name" value="PolB_thumb"/>
</dbReference>
<evidence type="ECO:0000256" key="20">
    <source>
        <dbReference type="ARBA" id="ARBA00045548"/>
    </source>
</evidence>
<dbReference type="GO" id="GO:0003887">
    <property type="term" value="F:DNA-directed DNA polymerase activity"/>
    <property type="evidence" value="ECO:0007669"/>
    <property type="project" value="UniProtKB-KW"/>
</dbReference>
<comment type="catalytic activity">
    <reaction evidence="21">
        <text>DNA(n) + a 2'-deoxyribonucleoside 5'-triphosphate = DNA(n+1) + diphosphate</text>
        <dbReference type="Rhea" id="RHEA:22508"/>
        <dbReference type="Rhea" id="RHEA-COMP:17339"/>
        <dbReference type="Rhea" id="RHEA-COMP:17340"/>
        <dbReference type="ChEBI" id="CHEBI:33019"/>
        <dbReference type="ChEBI" id="CHEBI:61560"/>
        <dbReference type="ChEBI" id="CHEBI:173112"/>
        <dbReference type="EC" id="2.7.7.7"/>
    </reaction>
</comment>
<dbReference type="SMART" id="SM00278">
    <property type="entry name" value="HhH1"/>
    <property type="match status" value="3"/>
</dbReference>
<evidence type="ECO:0000256" key="16">
    <source>
        <dbReference type="ARBA" id="ARBA00035717"/>
    </source>
</evidence>
<evidence type="ECO:0000256" key="13">
    <source>
        <dbReference type="ARBA" id="ARBA00022932"/>
    </source>
</evidence>
<keyword evidence="12" id="KW-0832">Ubl conjugation</keyword>
<name>A0A2M8KD74_9BACT</name>
<dbReference type="Gene3D" id="3.30.210.10">
    <property type="entry name" value="DNA polymerase, thumb domain"/>
    <property type="match status" value="1"/>
</dbReference>
<dbReference type="Proteomes" id="UP000231450">
    <property type="component" value="Unassembled WGS sequence"/>
</dbReference>
<gene>
    <name evidence="24" type="ORF">COU81_03690</name>
</gene>